<sequence>MKETKNRVVFYDRIRLYNEYGALAFWIFYITFMTGAAAIFCHLFSRQAIDNFIKNEEISQDIPFTCDQKLSRFNRSGIPEVKGPFVHMGAIVASLLTRMTSACRYKEFFSNEGREIEMLSSGCAVGIACTFSAPAGAVLYGIESTSKYFAVKNYWRAFFATTCSALIFRFANAAIIPPDIAGTITAYYQTNFPNEVFVVEEIPLFAFIGVLSGTFGAFFVFLHRRIVYFRARNRCYRAIFGHNPIVFTIFMAAFVGLLTYPEGISKNFAGKLTFREALVDFLYNCTFTLSNISERSCSMNLMQHWVGGAEGHLNPIATMTNYFIIYFILVAICVSLEVPAGIFVPSFVIGACGGRIIGEIMAKTYPNGLRGPNGPQIFPGLYAVVGAAAYTGSVTHSLSIAVIVCETTGQLSPLLPVLIALMIGNAISSFLQPSVYESIINIKNLPHLADLPPSRISVHTVKVENIMVYDVHYITRQTTYKELRELLVATPSLRAYPVVTDEKAKILLGSVARKYLTALFVRKMGPDSMVLSKDKRRRSNHASELFASFRGVASNSFLTDRHISGNTLLAHSPLHEVQRPNSPFAPLLRRQTDPELQQYPIFTAQQRINELQKCLDLDDIAIDPAPFQLVLGTSLYKVHTLFSLLGLNHAYVTNRGMLVGVVSIKEVKIKLGNLQVLKL</sequence>
<evidence type="ECO:0000256" key="2">
    <source>
        <dbReference type="ARBA" id="ARBA00022448"/>
    </source>
</evidence>
<keyword evidence="3 9" id="KW-0812">Transmembrane</keyword>
<feature type="transmembrane region" description="Helical" evidence="9">
    <location>
        <begin position="202"/>
        <end position="223"/>
    </location>
</feature>
<dbReference type="EMBL" id="UYYG01000046">
    <property type="protein sequence ID" value="VDN52144.1"/>
    <property type="molecule type" value="Genomic_DNA"/>
</dbReference>
<feature type="transmembrane region" description="Helical" evidence="9">
    <location>
        <begin position="20"/>
        <end position="44"/>
    </location>
</feature>
<feature type="transmembrane region" description="Helical" evidence="9">
    <location>
        <begin position="410"/>
        <end position="431"/>
    </location>
</feature>
<keyword evidence="13" id="KW-1185">Reference proteome</keyword>
<evidence type="ECO:0000259" key="10">
    <source>
        <dbReference type="Pfam" id="PF00571"/>
    </source>
</evidence>
<evidence type="ECO:0000256" key="1">
    <source>
        <dbReference type="ARBA" id="ARBA00004141"/>
    </source>
</evidence>
<dbReference type="InterPro" id="IPR014743">
    <property type="entry name" value="Cl-channel_core"/>
</dbReference>
<keyword evidence="5 9" id="KW-1133">Transmembrane helix</keyword>
<accession>A0A0N4UJX8</accession>
<organism evidence="12 14">
    <name type="scientific">Dracunculus medinensis</name>
    <name type="common">Guinea worm</name>
    <dbReference type="NCBI Taxonomy" id="318479"/>
    <lineage>
        <taxon>Eukaryota</taxon>
        <taxon>Metazoa</taxon>
        <taxon>Ecdysozoa</taxon>
        <taxon>Nematoda</taxon>
        <taxon>Chromadorea</taxon>
        <taxon>Rhabditida</taxon>
        <taxon>Spirurina</taxon>
        <taxon>Dracunculoidea</taxon>
        <taxon>Dracunculidae</taxon>
        <taxon>Dracunculus</taxon>
    </lineage>
</organism>
<name>A0A0N4UJX8_DRAME</name>
<evidence type="ECO:0000256" key="4">
    <source>
        <dbReference type="ARBA" id="ARBA00022737"/>
    </source>
</evidence>
<keyword evidence="4" id="KW-0677">Repeat</keyword>
<evidence type="ECO:0000256" key="3">
    <source>
        <dbReference type="ARBA" id="ARBA00022692"/>
    </source>
</evidence>
<dbReference type="PRINTS" id="PR00762">
    <property type="entry name" value="CLCHANNEL"/>
</dbReference>
<evidence type="ECO:0000256" key="5">
    <source>
        <dbReference type="ARBA" id="ARBA00022989"/>
    </source>
</evidence>
<evidence type="ECO:0000313" key="11">
    <source>
        <dbReference type="EMBL" id="VDN52144.1"/>
    </source>
</evidence>
<dbReference type="InterPro" id="IPR001807">
    <property type="entry name" value="ClC"/>
</dbReference>
<dbReference type="PANTHER" id="PTHR45720:SF5">
    <property type="entry name" value="CHLORIDE CHANNEL PROTEIN"/>
    <property type="match status" value="1"/>
</dbReference>
<dbReference type="SUPFAM" id="SSF54631">
    <property type="entry name" value="CBS-domain pair"/>
    <property type="match status" value="1"/>
</dbReference>
<keyword evidence="8" id="KW-0868">Chloride</keyword>
<dbReference type="InterPro" id="IPR000644">
    <property type="entry name" value="CBS_dom"/>
</dbReference>
<reference evidence="11 13" key="2">
    <citation type="submission" date="2018-11" db="EMBL/GenBank/DDBJ databases">
        <authorList>
            <consortium name="Pathogen Informatics"/>
        </authorList>
    </citation>
    <scope>NUCLEOTIDE SEQUENCE [LARGE SCALE GENOMIC DNA]</scope>
</reference>
<protein>
    <submittedName>
        <fullName evidence="14">Chloride channel protein</fullName>
    </submittedName>
</protein>
<reference evidence="14" key="1">
    <citation type="submission" date="2016-04" db="UniProtKB">
        <authorList>
            <consortium name="WormBaseParasite"/>
        </authorList>
    </citation>
    <scope>IDENTIFICATION</scope>
</reference>
<evidence type="ECO:0000313" key="12">
    <source>
        <dbReference type="Proteomes" id="UP000038040"/>
    </source>
</evidence>
<dbReference type="Proteomes" id="UP000038040">
    <property type="component" value="Unplaced"/>
</dbReference>
<dbReference type="Pfam" id="PF00654">
    <property type="entry name" value="Voltage_CLC"/>
    <property type="match status" value="1"/>
</dbReference>
<dbReference type="Proteomes" id="UP000274756">
    <property type="component" value="Unassembled WGS sequence"/>
</dbReference>
<dbReference type="Gene3D" id="3.10.580.10">
    <property type="entry name" value="CBS-domain"/>
    <property type="match status" value="1"/>
</dbReference>
<evidence type="ECO:0000256" key="6">
    <source>
        <dbReference type="ARBA" id="ARBA00023065"/>
    </source>
</evidence>
<keyword evidence="7 9" id="KW-0472">Membrane</keyword>
<feature type="transmembrane region" description="Helical" evidence="9">
    <location>
        <begin position="235"/>
        <end position="258"/>
    </location>
</feature>
<dbReference type="Pfam" id="PF00571">
    <property type="entry name" value="CBS"/>
    <property type="match status" value="1"/>
</dbReference>
<dbReference type="OrthoDB" id="4564at2759"/>
<feature type="transmembrane region" description="Helical" evidence="9">
    <location>
        <begin position="323"/>
        <end position="356"/>
    </location>
</feature>
<evidence type="ECO:0000256" key="7">
    <source>
        <dbReference type="ARBA" id="ARBA00023136"/>
    </source>
</evidence>
<evidence type="ECO:0000313" key="14">
    <source>
        <dbReference type="WBParaSite" id="DME_0000799201-mRNA-1"/>
    </source>
</evidence>
<dbReference type="GO" id="GO:0005886">
    <property type="term" value="C:plasma membrane"/>
    <property type="evidence" value="ECO:0007669"/>
    <property type="project" value="TreeGrafter"/>
</dbReference>
<evidence type="ECO:0000256" key="9">
    <source>
        <dbReference type="SAM" id="Phobius"/>
    </source>
</evidence>
<proteinExistence type="predicted"/>
<feature type="domain" description="CBS" evidence="10">
    <location>
        <begin position="463"/>
        <end position="515"/>
    </location>
</feature>
<keyword evidence="6" id="KW-0406">Ion transport</keyword>
<dbReference type="InterPro" id="IPR050970">
    <property type="entry name" value="Cl_channel_volt-gated"/>
</dbReference>
<dbReference type="Gene3D" id="1.10.3080.10">
    <property type="entry name" value="Clc chloride channel"/>
    <property type="match status" value="1"/>
</dbReference>
<dbReference type="SUPFAM" id="SSF81340">
    <property type="entry name" value="Clc chloride channel"/>
    <property type="match status" value="1"/>
</dbReference>
<dbReference type="WBParaSite" id="DME_0000799201-mRNA-1">
    <property type="protein sequence ID" value="DME_0000799201-mRNA-1"/>
    <property type="gene ID" value="DME_0000799201"/>
</dbReference>
<evidence type="ECO:0000313" key="13">
    <source>
        <dbReference type="Proteomes" id="UP000274756"/>
    </source>
</evidence>
<dbReference type="InterPro" id="IPR046342">
    <property type="entry name" value="CBS_dom_sf"/>
</dbReference>
<dbReference type="AlphaFoldDB" id="A0A0N4UJX8"/>
<keyword evidence="2" id="KW-0813">Transport</keyword>
<dbReference type="CDD" id="cd04591">
    <property type="entry name" value="CBS_pair_voltage-gated_CLC_euk_bac"/>
    <property type="match status" value="1"/>
</dbReference>
<comment type="subcellular location">
    <subcellularLocation>
        <location evidence="1">Membrane</location>
        <topology evidence="1">Multi-pass membrane protein</topology>
    </subcellularLocation>
</comment>
<feature type="transmembrane region" description="Helical" evidence="9">
    <location>
        <begin position="377"/>
        <end position="404"/>
    </location>
</feature>
<dbReference type="GO" id="GO:0005247">
    <property type="term" value="F:voltage-gated chloride channel activity"/>
    <property type="evidence" value="ECO:0007669"/>
    <property type="project" value="TreeGrafter"/>
</dbReference>
<dbReference type="PANTHER" id="PTHR45720">
    <property type="entry name" value="CHLORIDE CHANNEL PROTEIN 2"/>
    <property type="match status" value="1"/>
</dbReference>
<evidence type="ECO:0000256" key="8">
    <source>
        <dbReference type="ARBA" id="ARBA00023214"/>
    </source>
</evidence>
<dbReference type="STRING" id="318479.A0A0N4UJX8"/>
<gene>
    <name evidence="11" type="ORF">DME_LOCUS2117</name>
</gene>